<reference evidence="1 2" key="1">
    <citation type="journal article" date="2023" name="Microbiol. Spectr.">
        <title>Symbiosis of Carpenter Bees with Uncharacterized Lactic Acid Bacteria Showing NAD Auxotrophy.</title>
        <authorList>
            <person name="Kawasaki S."/>
            <person name="Ozawa K."/>
            <person name="Mori T."/>
            <person name="Yamamoto A."/>
            <person name="Ito M."/>
            <person name="Ohkuma M."/>
            <person name="Sakamoto M."/>
            <person name="Matsutani M."/>
        </authorList>
    </citation>
    <scope>NUCLEOTIDE SEQUENCE [LARGE SCALE GENOMIC DNA]</scope>
    <source>
        <strain evidence="1 2">Kim37-2</strain>
    </source>
</reference>
<sequence>MYTKVKGTTPICHIHGSNIKPESIVITDEDYTEFFRAGNYWQSRLAFLAKKHLVLMIGYGFGDSNVTSAIDWCESVYKAETSDEFNYPIYQVHRVEKESGDYRDGPYDYKGVQVIDTNDLESFFQELLAEFKIIEAEEKDKRECVEEYKKLFKNPSEEEVRDVLKDRDNKQTEIIQFLKDLGSEYGDIWPSAQLFFNAVFQQIKGVSHEKKNFDAYNKWTKLLINVLSTIEFRRMTATFFHTVCDSFRDLAPYIEINNCERKGFANAATHIWWEKSVNICEETKQQMYLFFKVNPGKHIGNQCLYRPNDYELI</sequence>
<dbReference type="EMBL" id="AP026798">
    <property type="protein sequence ID" value="BDR53498.1"/>
    <property type="molecule type" value="Genomic_DNA"/>
</dbReference>
<gene>
    <name evidence="1" type="ORF">KIM372_14050</name>
</gene>
<organism evidence="1 2">
    <name type="scientific">Bombiscardovia nodaiensis</name>
    <dbReference type="NCBI Taxonomy" id="2932181"/>
    <lineage>
        <taxon>Bacteria</taxon>
        <taxon>Bacillati</taxon>
        <taxon>Actinomycetota</taxon>
        <taxon>Actinomycetes</taxon>
        <taxon>Bifidobacteriales</taxon>
        <taxon>Bifidobacteriaceae</taxon>
        <taxon>Bombiscardovia</taxon>
    </lineage>
</organism>
<protein>
    <recommendedName>
        <fullName evidence="3">SIR2-like domain-containing protein</fullName>
    </recommendedName>
</protein>
<accession>A0ABN6SD90</accession>
<name>A0ABN6SD90_9BIFI</name>
<evidence type="ECO:0000313" key="1">
    <source>
        <dbReference type="EMBL" id="BDR53498.1"/>
    </source>
</evidence>
<evidence type="ECO:0008006" key="3">
    <source>
        <dbReference type="Google" id="ProtNLM"/>
    </source>
</evidence>
<proteinExistence type="predicted"/>
<dbReference type="Proteomes" id="UP001321766">
    <property type="component" value="Chromosome"/>
</dbReference>
<dbReference type="Pfam" id="PF13289">
    <property type="entry name" value="SIR2_2"/>
    <property type="match status" value="1"/>
</dbReference>
<evidence type="ECO:0000313" key="2">
    <source>
        <dbReference type="Proteomes" id="UP001321766"/>
    </source>
</evidence>
<keyword evidence="2" id="KW-1185">Reference proteome</keyword>